<dbReference type="EMBL" id="RCMI01000172">
    <property type="protein sequence ID" value="KAG2928253.1"/>
    <property type="molecule type" value="Genomic_DNA"/>
</dbReference>
<dbReference type="EMBL" id="RCML01000691">
    <property type="protein sequence ID" value="KAG2971035.1"/>
    <property type="molecule type" value="Genomic_DNA"/>
</dbReference>
<protein>
    <recommendedName>
        <fullName evidence="1">Integrase catalytic domain-containing protein</fullName>
    </recommendedName>
</protein>
<evidence type="ECO:0000313" key="6">
    <source>
        <dbReference type="EMBL" id="KAG3209260.1"/>
    </source>
</evidence>
<comment type="caution">
    <text evidence="6">The sequence shown here is derived from an EMBL/GenBank/DDBJ whole genome shotgun (WGS) entry which is preliminary data.</text>
</comment>
<dbReference type="EMBL" id="RCMG01000170">
    <property type="protein sequence ID" value="KAG2860927.1"/>
    <property type="molecule type" value="Genomic_DNA"/>
</dbReference>
<evidence type="ECO:0000313" key="3">
    <source>
        <dbReference type="EMBL" id="KAG2898212.1"/>
    </source>
</evidence>
<dbReference type="InterPro" id="IPR012337">
    <property type="entry name" value="RNaseH-like_sf"/>
</dbReference>
<dbReference type="EMBL" id="RCMK01001266">
    <property type="protein sequence ID" value="KAG2898212.1"/>
    <property type="molecule type" value="Genomic_DNA"/>
</dbReference>
<sequence length="123" mass="13729">MSLDFVFGLPADDHGNTGILVFVCRLSKMAHLAMVSDTVTGEQAARLFVDGVFRHHGLPETFVSDRDPRFIAAFWQTLFQLLGTRLHMSTADHPQTDGQTERVNRVLEDTLRSVCAAAPRTWS</sequence>
<evidence type="ECO:0000259" key="1">
    <source>
        <dbReference type="PROSITE" id="PS50994"/>
    </source>
</evidence>
<dbReference type="SUPFAM" id="SSF53098">
    <property type="entry name" value="Ribonuclease H-like"/>
    <property type="match status" value="1"/>
</dbReference>
<feature type="domain" description="Integrase catalytic" evidence="1">
    <location>
        <begin position="1"/>
        <end position="123"/>
    </location>
</feature>
<dbReference type="InterPro" id="IPR001584">
    <property type="entry name" value="Integrase_cat-core"/>
</dbReference>
<dbReference type="AlphaFoldDB" id="A0A8T1HAJ9"/>
<dbReference type="Proteomes" id="UP000735874">
    <property type="component" value="Unassembled WGS sequence"/>
</dbReference>
<dbReference type="GO" id="GO:0003676">
    <property type="term" value="F:nucleic acid binding"/>
    <property type="evidence" value="ECO:0007669"/>
    <property type="project" value="InterPro"/>
</dbReference>
<evidence type="ECO:0000313" key="7">
    <source>
        <dbReference type="Proteomes" id="UP000760860"/>
    </source>
</evidence>
<dbReference type="PROSITE" id="PS50994">
    <property type="entry name" value="INTEGRASE"/>
    <property type="match status" value="1"/>
</dbReference>
<accession>A0A8T1HAJ9</accession>
<gene>
    <name evidence="2" type="ORF">PC113_g7632</name>
    <name evidence="4" type="ORF">PC115_g7270</name>
    <name evidence="3" type="ORF">PC117_g22612</name>
    <name evidence="5" type="ORF">PC118_g16516</name>
    <name evidence="6" type="ORF">PC129_g19723</name>
</gene>
<evidence type="ECO:0000313" key="2">
    <source>
        <dbReference type="EMBL" id="KAG2860927.1"/>
    </source>
</evidence>
<dbReference type="Proteomes" id="UP000760860">
    <property type="component" value="Unassembled WGS sequence"/>
</dbReference>
<dbReference type="EMBL" id="RCMV01001302">
    <property type="protein sequence ID" value="KAG3209260.1"/>
    <property type="molecule type" value="Genomic_DNA"/>
</dbReference>
<dbReference type="PANTHER" id="PTHR35046">
    <property type="entry name" value="ZINC KNUCKLE (CCHC-TYPE) FAMILY PROTEIN"/>
    <property type="match status" value="1"/>
</dbReference>
<dbReference type="Gene3D" id="3.30.420.10">
    <property type="entry name" value="Ribonuclease H-like superfamily/Ribonuclease H"/>
    <property type="match status" value="1"/>
</dbReference>
<dbReference type="InterPro" id="IPR036397">
    <property type="entry name" value="RNaseH_sf"/>
</dbReference>
<reference evidence="6" key="1">
    <citation type="submission" date="2018-05" db="EMBL/GenBank/DDBJ databases">
        <title>Effector identification in a new, highly contiguous assembly of the strawberry crown rot pathogen Phytophthora cactorum.</title>
        <authorList>
            <person name="Armitage A.D."/>
            <person name="Nellist C.F."/>
            <person name="Bates H."/>
            <person name="Vickerstaff R.J."/>
            <person name="Harrison R.J."/>
        </authorList>
    </citation>
    <scope>NUCLEOTIDE SEQUENCE</scope>
    <source>
        <strain evidence="2">15-7</strain>
        <strain evidence="4">4032</strain>
        <strain evidence="3">4040</strain>
        <strain evidence="5">P415</strain>
        <strain evidence="6">P421</strain>
    </source>
</reference>
<dbReference type="Proteomes" id="UP000697107">
    <property type="component" value="Unassembled WGS sequence"/>
</dbReference>
<dbReference type="PANTHER" id="PTHR35046:SF18">
    <property type="entry name" value="RNA-DIRECTED DNA POLYMERASE"/>
    <property type="match status" value="1"/>
</dbReference>
<evidence type="ECO:0000313" key="5">
    <source>
        <dbReference type="EMBL" id="KAG2971035.1"/>
    </source>
</evidence>
<organism evidence="6 7">
    <name type="scientific">Phytophthora cactorum</name>
    <dbReference type="NCBI Taxonomy" id="29920"/>
    <lineage>
        <taxon>Eukaryota</taxon>
        <taxon>Sar</taxon>
        <taxon>Stramenopiles</taxon>
        <taxon>Oomycota</taxon>
        <taxon>Peronosporomycetes</taxon>
        <taxon>Peronosporales</taxon>
        <taxon>Peronosporaceae</taxon>
        <taxon>Phytophthora</taxon>
    </lineage>
</organism>
<proteinExistence type="predicted"/>
<dbReference type="GO" id="GO:0015074">
    <property type="term" value="P:DNA integration"/>
    <property type="evidence" value="ECO:0007669"/>
    <property type="project" value="InterPro"/>
</dbReference>
<dbReference type="Proteomes" id="UP000736787">
    <property type="component" value="Unassembled WGS sequence"/>
</dbReference>
<evidence type="ECO:0000313" key="4">
    <source>
        <dbReference type="EMBL" id="KAG2928253.1"/>
    </source>
</evidence>
<dbReference type="Proteomes" id="UP000774804">
    <property type="component" value="Unassembled WGS sequence"/>
</dbReference>
<name>A0A8T1HAJ9_9STRA</name>